<dbReference type="RefSeq" id="WP_317140338.1">
    <property type="nucleotide sequence ID" value="NZ_CP118157.1"/>
</dbReference>
<name>A0AA97I7Q0_9MICO</name>
<evidence type="ECO:0000313" key="2">
    <source>
        <dbReference type="Proteomes" id="UP001305498"/>
    </source>
</evidence>
<reference evidence="1 2" key="1">
    <citation type="submission" date="2023-02" db="EMBL/GenBank/DDBJ databases">
        <title>Microbacterium betulae sp. nov., isolated from birch wood.</title>
        <authorList>
            <person name="Pasciak M."/>
            <person name="Pawlik K.J."/>
            <person name="Martynowski D."/>
            <person name="Laczmanski L."/>
            <person name="Ciekot J."/>
            <person name="Szponar B."/>
            <person name="Wojcik-Fatla A."/>
            <person name="Mackiewicz B."/>
            <person name="Farian E."/>
            <person name="Cholewa G."/>
            <person name="Cholewa A."/>
            <person name="Dutkiewicz J."/>
        </authorList>
    </citation>
    <scope>NUCLEOTIDE SEQUENCE [LARGE SCALE GENOMIC DNA]</scope>
    <source>
        <strain evidence="1 2">AB</strain>
    </source>
</reference>
<sequence>MSLHEFTVYLDRQPADEEFDALFDAGLDDTTPETNNGRGLLHVARDADTLASAILSVVDDIAKAGFHVVGIEDEDLVSLKTIAARLGRTPESVRLLSTGKRGPGNFPAPLTGDGWSLYSWTAVASWFAQNLGDDTAADEHTRIIAAANHLVRARALVPDLAPLAALAR</sequence>
<dbReference type="Proteomes" id="UP001305498">
    <property type="component" value="Chromosome"/>
</dbReference>
<keyword evidence="2" id="KW-1185">Reference proteome</keyword>
<evidence type="ECO:0008006" key="3">
    <source>
        <dbReference type="Google" id="ProtNLM"/>
    </source>
</evidence>
<evidence type="ECO:0000313" key="1">
    <source>
        <dbReference type="EMBL" id="WOF23867.1"/>
    </source>
</evidence>
<dbReference type="KEGG" id="mbet:N8K70_04065"/>
<dbReference type="AlphaFoldDB" id="A0AA97I7Q0"/>
<gene>
    <name evidence="1" type="ORF">N8K70_04065</name>
</gene>
<dbReference type="EMBL" id="CP118157">
    <property type="protein sequence ID" value="WOF23867.1"/>
    <property type="molecule type" value="Genomic_DNA"/>
</dbReference>
<proteinExistence type="predicted"/>
<organism evidence="1 2">
    <name type="scientific">Microbacterium betulae</name>
    <dbReference type="NCBI Taxonomy" id="2981139"/>
    <lineage>
        <taxon>Bacteria</taxon>
        <taxon>Bacillati</taxon>
        <taxon>Actinomycetota</taxon>
        <taxon>Actinomycetes</taxon>
        <taxon>Micrococcales</taxon>
        <taxon>Microbacteriaceae</taxon>
        <taxon>Microbacterium</taxon>
    </lineage>
</organism>
<accession>A0AA97I7Q0</accession>
<protein>
    <recommendedName>
        <fullName evidence="3">DNA-binding protein</fullName>
    </recommendedName>
</protein>